<evidence type="ECO:0000256" key="1">
    <source>
        <dbReference type="ARBA" id="ARBA00013260"/>
    </source>
</evidence>
<evidence type="ECO:0000313" key="6">
    <source>
        <dbReference type="EMBL" id="PPQ66315.1"/>
    </source>
</evidence>
<dbReference type="PANTHER" id="PTHR17224">
    <property type="entry name" value="PEPTIDYL-TRNA HYDROLASE"/>
    <property type="match status" value="1"/>
</dbReference>
<comment type="caution">
    <text evidence="6">The sequence shown here is derived from an EMBL/GenBank/DDBJ whole genome shotgun (WGS) entry which is preliminary data.</text>
</comment>
<keyword evidence="4" id="KW-0694">RNA-binding</keyword>
<dbReference type="STRING" id="231916.A0A409VJ95"/>
<accession>A0A409VJ95</accession>
<dbReference type="EMBL" id="NHYE01005633">
    <property type="protein sequence ID" value="PPQ66315.1"/>
    <property type="molecule type" value="Genomic_DNA"/>
</dbReference>
<dbReference type="OrthoDB" id="1711136at2759"/>
<dbReference type="GO" id="GO:0000049">
    <property type="term" value="F:tRNA binding"/>
    <property type="evidence" value="ECO:0007669"/>
    <property type="project" value="UniProtKB-KW"/>
</dbReference>
<keyword evidence="2" id="KW-0820">tRNA-binding</keyword>
<dbReference type="InterPro" id="IPR018171">
    <property type="entry name" value="Pept_tRNA_hydro_CS"/>
</dbReference>
<evidence type="ECO:0000313" key="7">
    <source>
        <dbReference type="Proteomes" id="UP000284706"/>
    </source>
</evidence>
<reference evidence="6 7" key="1">
    <citation type="journal article" date="2018" name="Evol. Lett.">
        <title>Horizontal gene cluster transfer increased hallucinogenic mushroom diversity.</title>
        <authorList>
            <person name="Reynolds H.T."/>
            <person name="Vijayakumar V."/>
            <person name="Gluck-Thaler E."/>
            <person name="Korotkin H.B."/>
            <person name="Matheny P.B."/>
            <person name="Slot J.C."/>
        </authorList>
    </citation>
    <scope>NUCLEOTIDE SEQUENCE [LARGE SCALE GENOMIC DNA]</scope>
    <source>
        <strain evidence="6 7">SRW20</strain>
    </source>
</reference>
<name>A0A409VJ95_9AGAR</name>
<keyword evidence="7" id="KW-1185">Reference proteome</keyword>
<dbReference type="PANTHER" id="PTHR17224:SF1">
    <property type="entry name" value="PEPTIDYL-TRNA HYDROLASE"/>
    <property type="match status" value="1"/>
</dbReference>
<sequence>MTVSTIPQLFIAGLGNLPYPATRHSVGQLVIDALAARLGISMRADRGGVLGRGNVRIGNSVVDVTLFKSSMSSVPRSIVASQQAHHNPIFTESLMNISGPSIVKAYRQAVNSPTSMIVLTDSLSHRPGTLSVKLGGSAEGHNGVKSIIQALGGEPGFYRFRLGIGRDGTDAADYVLQRLSSFERQFWNNEGLDLVLREIEKIALKTG</sequence>
<dbReference type="Pfam" id="PF01195">
    <property type="entry name" value="Pept_tRNA_hydro"/>
    <property type="match status" value="1"/>
</dbReference>
<proteinExistence type="inferred from homology"/>
<comment type="similarity">
    <text evidence="5">Belongs to the PTH family.</text>
</comment>
<dbReference type="AlphaFoldDB" id="A0A409VJ95"/>
<evidence type="ECO:0000256" key="4">
    <source>
        <dbReference type="ARBA" id="ARBA00022884"/>
    </source>
</evidence>
<organism evidence="6 7">
    <name type="scientific">Gymnopilus dilepis</name>
    <dbReference type="NCBI Taxonomy" id="231916"/>
    <lineage>
        <taxon>Eukaryota</taxon>
        <taxon>Fungi</taxon>
        <taxon>Dikarya</taxon>
        <taxon>Basidiomycota</taxon>
        <taxon>Agaricomycotina</taxon>
        <taxon>Agaricomycetes</taxon>
        <taxon>Agaricomycetidae</taxon>
        <taxon>Agaricales</taxon>
        <taxon>Agaricineae</taxon>
        <taxon>Hymenogastraceae</taxon>
        <taxon>Gymnopilus</taxon>
    </lineage>
</organism>
<evidence type="ECO:0000256" key="5">
    <source>
        <dbReference type="ARBA" id="ARBA00038063"/>
    </source>
</evidence>
<dbReference type="Gene3D" id="3.40.50.1470">
    <property type="entry name" value="Peptidyl-tRNA hydrolase"/>
    <property type="match status" value="1"/>
</dbReference>
<dbReference type="EC" id="3.1.1.29" evidence="1"/>
<evidence type="ECO:0000256" key="3">
    <source>
        <dbReference type="ARBA" id="ARBA00022801"/>
    </source>
</evidence>
<dbReference type="PROSITE" id="PS01196">
    <property type="entry name" value="PEPT_TRNA_HYDROL_2"/>
    <property type="match status" value="1"/>
</dbReference>
<dbReference type="InterPro" id="IPR036416">
    <property type="entry name" value="Pept_tRNA_hydro_sf"/>
</dbReference>
<protein>
    <recommendedName>
        <fullName evidence="1">peptidyl-tRNA hydrolase</fullName>
        <ecNumber evidence="1">3.1.1.29</ecNumber>
    </recommendedName>
</protein>
<dbReference type="GO" id="GO:0004045">
    <property type="term" value="F:peptidyl-tRNA hydrolase activity"/>
    <property type="evidence" value="ECO:0007669"/>
    <property type="project" value="UniProtKB-EC"/>
</dbReference>
<gene>
    <name evidence="6" type="ORF">CVT26_011145</name>
</gene>
<dbReference type="Proteomes" id="UP000284706">
    <property type="component" value="Unassembled WGS sequence"/>
</dbReference>
<keyword evidence="3" id="KW-0378">Hydrolase</keyword>
<dbReference type="InterPro" id="IPR001328">
    <property type="entry name" value="Pept_tRNA_hydro"/>
</dbReference>
<dbReference type="InParanoid" id="A0A409VJ95"/>
<dbReference type="SUPFAM" id="SSF53178">
    <property type="entry name" value="Peptidyl-tRNA hydrolase-like"/>
    <property type="match status" value="1"/>
</dbReference>
<evidence type="ECO:0000256" key="2">
    <source>
        <dbReference type="ARBA" id="ARBA00022555"/>
    </source>
</evidence>